<gene>
    <name evidence="8" type="ORF">BCU17_02065</name>
</gene>
<dbReference type="InterPro" id="IPR004937">
    <property type="entry name" value="Urea_transporter"/>
</dbReference>
<evidence type="ECO:0000256" key="6">
    <source>
        <dbReference type="ARBA" id="ARBA00023136"/>
    </source>
</evidence>
<evidence type="ECO:0000256" key="7">
    <source>
        <dbReference type="SAM" id="Phobius"/>
    </source>
</evidence>
<keyword evidence="5 7" id="KW-1133">Transmembrane helix</keyword>
<sequence>MQKNKDILPLQGLLNGIGQVYFTPSVITSLLLLFAITIESLSLAVLTLFGAACSYWLAKYTNKPTLNIDNGLYALNGALVALFIGNFFGVTPWLTLVTAVGAMLTVPLAHIVFRFKVYRGYTSAFILVSWLIYLIYATFNFAIFDASPTPSSLITITKSDLSDWFQPPSTVIPFLKGISQVSFINNELSGLVMLFAVAFNNAKHAMWVVTAVVIGTLFSNMIGVPNEYLEQGVYGYNAVLVTLALVLYQQITWPLIVVGILFTCLITLGFHTFSLLPLTAPFIISAWAIVYLSRWINRQFSS</sequence>
<keyword evidence="6 7" id="KW-0472">Membrane</keyword>
<dbReference type="InterPro" id="IPR029020">
    <property type="entry name" value="Ammonium/urea_transptr"/>
</dbReference>
<feature type="transmembrane region" description="Helical" evidence="7">
    <location>
        <begin position="279"/>
        <end position="296"/>
    </location>
</feature>
<comment type="caution">
    <text evidence="8">The sequence shown here is derived from an EMBL/GenBank/DDBJ whole genome shotgun (WGS) entry which is preliminary data.</text>
</comment>
<feature type="transmembrane region" description="Helical" evidence="7">
    <location>
        <begin position="70"/>
        <end position="88"/>
    </location>
</feature>
<dbReference type="PANTHER" id="PTHR10464">
    <property type="entry name" value="UREA TRANSPORTER"/>
    <property type="match status" value="1"/>
</dbReference>
<keyword evidence="4 7" id="KW-0812">Transmembrane</keyword>
<name>A0A2N7FH09_VIBSP</name>
<reference evidence="9" key="1">
    <citation type="submission" date="2016-07" db="EMBL/GenBank/DDBJ databases">
        <title>Nontailed viruses are major unrecognized killers of bacteria in the ocean.</title>
        <authorList>
            <person name="Kauffman K."/>
            <person name="Hussain F."/>
            <person name="Yang J."/>
            <person name="Arevalo P."/>
            <person name="Brown J."/>
            <person name="Cutler M."/>
            <person name="Kelly L."/>
            <person name="Polz M.F."/>
        </authorList>
    </citation>
    <scope>NUCLEOTIDE SEQUENCE [LARGE SCALE GENOMIC DNA]</scope>
    <source>
        <strain evidence="9">10N.261.55.E11</strain>
    </source>
</reference>
<evidence type="ECO:0000256" key="5">
    <source>
        <dbReference type="ARBA" id="ARBA00022989"/>
    </source>
</evidence>
<feature type="transmembrane region" description="Helical" evidence="7">
    <location>
        <begin position="12"/>
        <end position="35"/>
    </location>
</feature>
<evidence type="ECO:0000256" key="2">
    <source>
        <dbReference type="ARBA" id="ARBA00005914"/>
    </source>
</evidence>
<evidence type="ECO:0000313" key="8">
    <source>
        <dbReference type="EMBL" id="PMJ68586.1"/>
    </source>
</evidence>
<dbReference type="GO" id="GO:0005886">
    <property type="term" value="C:plasma membrane"/>
    <property type="evidence" value="ECO:0007669"/>
    <property type="project" value="UniProtKB-SubCell"/>
</dbReference>
<evidence type="ECO:0000256" key="1">
    <source>
        <dbReference type="ARBA" id="ARBA00004651"/>
    </source>
</evidence>
<feature type="transmembrane region" description="Helical" evidence="7">
    <location>
        <begin position="41"/>
        <end position="58"/>
    </location>
</feature>
<dbReference type="AlphaFoldDB" id="A0A2N7FH09"/>
<evidence type="ECO:0000313" key="9">
    <source>
        <dbReference type="Proteomes" id="UP000235330"/>
    </source>
</evidence>
<evidence type="ECO:0000256" key="4">
    <source>
        <dbReference type="ARBA" id="ARBA00022692"/>
    </source>
</evidence>
<comment type="similarity">
    <text evidence="2">Belongs to the urea transporter family.</text>
</comment>
<dbReference type="PANTHER" id="PTHR10464:SF4">
    <property type="entry name" value="UREA TRANSPORTER"/>
    <property type="match status" value="1"/>
</dbReference>
<feature type="transmembrane region" description="Helical" evidence="7">
    <location>
        <begin position="206"/>
        <end position="225"/>
    </location>
</feature>
<protein>
    <submittedName>
        <fullName evidence="8">Urea transporter</fullName>
    </submittedName>
</protein>
<accession>A0A2N7FH09</accession>
<evidence type="ECO:0000256" key="3">
    <source>
        <dbReference type="ARBA" id="ARBA00022475"/>
    </source>
</evidence>
<dbReference type="RefSeq" id="WP_102515860.1">
    <property type="nucleotide sequence ID" value="NZ_CAWNSM010000013.1"/>
</dbReference>
<feature type="transmembrane region" description="Helical" evidence="7">
    <location>
        <begin position="177"/>
        <end position="199"/>
    </location>
</feature>
<keyword evidence="3" id="KW-1003">Cell membrane</keyword>
<dbReference type="Proteomes" id="UP000235330">
    <property type="component" value="Unassembled WGS sequence"/>
</dbReference>
<proteinExistence type="inferred from homology"/>
<organism evidence="8 9">
    <name type="scientific">Vibrio splendidus</name>
    <dbReference type="NCBI Taxonomy" id="29497"/>
    <lineage>
        <taxon>Bacteria</taxon>
        <taxon>Pseudomonadati</taxon>
        <taxon>Pseudomonadota</taxon>
        <taxon>Gammaproteobacteria</taxon>
        <taxon>Vibrionales</taxon>
        <taxon>Vibrionaceae</taxon>
        <taxon>Vibrio</taxon>
    </lineage>
</organism>
<feature type="transmembrane region" description="Helical" evidence="7">
    <location>
        <begin position="94"/>
        <end position="113"/>
    </location>
</feature>
<dbReference type="GO" id="GO:0015204">
    <property type="term" value="F:urea transmembrane transporter activity"/>
    <property type="evidence" value="ECO:0007669"/>
    <property type="project" value="InterPro"/>
</dbReference>
<dbReference type="Gene3D" id="1.10.3430.10">
    <property type="entry name" value="Ammonium transporter AmtB like domains"/>
    <property type="match status" value="1"/>
</dbReference>
<dbReference type="EMBL" id="MCWU01000013">
    <property type="protein sequence ID" value="PMJ68586.1"/>
    <property type="molecule type" value="Genomic_DNA"/>
</dbReference>
<dbReference type="Pfam" id="PF03253">
    <property type="entry name" value="UT"/>
    <property type="match status" value="1"/>
</dbReference>
<comment type="subcellular location">
    <subcellularLocation>
        <location evidence="1">Cell membrane</location>
        <topology evidence="1">Multi-pass membrane protein</topology>
    </subcellularLocation>
</comment>
<feature type="transmembrane region" description="Helical" evidence="7">
    <location>
        <begin position="125"/>
        <end position="144"/>
    </location>
</feature>